<dbReference type="NCBIfam" id="TIGR02439">
    <property type="entry name" value="catechol_proteo"/>
    <property type="match status" value="1"/>
</dbReference>
<evidence type="ECO:0000256" key="8">
    <source>
        <dbReference type="ARBA" id="ARBA00022964"/>
    </source>
</evidence>
<dbReference type="UniPathway" id="UPA00157">
    <property type="reaction ID" value="UER00258"/>
</dbReference>
<keyword evidence="8 13" id="KW-0223">Dioxygenase</keyword>
<dbReference type="PANTHER" id="PTHR33711">
    <property type="entry name" value="DIOXYGENASE, PUTATIVE (AFU_ORTHOLOGUE AFUA_2G02910)-RELATED"/>
    <property type="match status" value="1"/>
</dbReference>
<dbReference type="Gene3D" id="2.60.130.10">
    <property type="entry name" value="Aromatic compound dioxygenase"/>
    <property type="match status" value="1"/>
</dbReference>
<dbReference type="InterPro" id="IPR012801">
    <property type="entry name" value="Cchol_dOase_prob"/>
</dbReference>
<keyword evidence="7" id="KW-0058">Aromatic hydrocarbons catabolism</keyword>
<organism evidence="13 14">
    <name type="scientific">Halomonas cupida</name>
    <dbReference type="NCBI Taxonomy" id="44933"/>
    <lineage>
        <taxon>Bacteria</taxon>
        <taxon>Pseudomonadati</taxon>
        <taxon>Pseudomonadota</taxon>
        <taxon>Gammaproteobacteria</taxon>
        <taxon>Oceanospirillales</taxon>
        <taxon>Halomonadaceae</taxon>
        <taxon>Halomonas</taxon>
    </lineage>
</organism>
<dbReference type="SUPFAM" id="SSF49482">
    <property type="entry name" value="Aromatic compound dioxygenase"/>
    <property type="match status" value="1"/>
</dbReference>
<comment type="cofactor">
    <cofactor evidence="2">
        <name>Fe(3+)</name>
        <dbReference type="ChEBI" id="CHEBI:29034"/>
    </cofactor>
</comment>
<reference evidence="13 14" key="1">
    <citation type="submission" date="2016-11" db="EMBL/GenBank/DDBJ databases">
        <authorList>
            <person name="Jaros S."/>
            <person name="Januszkiewicz K."/>
            <person name="Wedrychowicz H."/>
        </authorList>
    </citation>
    <scope>NUCLEOTIDE SEQUENCE [LARGE SCALE GENOMIC DNA]</scope>
    <source>
        <strain evidence="13 14">DSM 4740</strain>
    </source>
</reference>
<evidence type="ECO:0000256" key="3">
    <source>
        <dbReference type="ARBA" id="ARBA00004957"/>
    </source>
</evidence>
<evidence type="ECO:0000256" key="9">
    <source>
        <dbReference type="ARBA" id="ARBA00023002"/>
    </source>
</evidence>
<dbReference type="Proteomes" id="UP000321726">
    <property type="component" value="Unassembled WGS sequence"/>
</dbReference>
<keyword evidence="6" id="KW-0479">Metal-binding</keyword>
<dbReference type="GO" id="GO:0019614">
    <property type="term" value="P:catechol-containing compound catabolic process"/>
    <property type="evidence" value="ECO:0007669"/>
    <property type="project" value="InterPro"/>
</dbReference>
<evidence type="ECO:0000313" key="14">
    <source>
        <dbReference type="Proteomes" id="UP000184123"/>
    </source>
</evidence>
<evidence type="ECO:0000259" key="11">
    <source>
        <dbReference type="PROSITE" id="PS00083"/>
    </source>
</evidence>
<keyword evidence="10" id="KW-0408">Iron</keyword>
<dbReference type="GO" id="GO:0018576">
    <property type="term" value="F:catechol 1,2-dioxygenase activity"/>
    <property type="evidence" value="ECO:0007669"/>
    <property type="project" value="UniProtKB-EC"/>
</dbReference>
<dbReference type="EMBL" id="BJXU01000029">
    <property type="protein sequence ID" value="GEN22862.1"/>
    <property type="molecule type" value="Genomic_DNA"/>
</dbReference>
<dbReference type="RefSeq" id="WP_073434484.1">
    <property type="nucleotide sequence ID" value="NZ_BJXU01000029.1"/>
</dbReference>
<evidence type="ECO:0000256" key="4">
    <source>
        <dbReference type="ARBA" id="ARBA00007825"/>
    </source>
</evidence>
<dbReference type="CDD" id="cd03460">
    <property type="entry name" value="1_2-CTD"/>
    <property type="match status" value="1"/>
</dbReference>
<keyword evidence="9" id="KW-0560">Oxidoreductase</keyword>
<comment type="catalytic activity">
    <reaction evidence="1">
        <text>catechol + O2 = cis,cis-muconate + 2 H(+)</text>
        <dbReference type="Rhea" id="RHEA:23852"/>
        <dbReference type="ChEBI" id="CHEBI:15378"/>
        <dbReference type="ChEBI" id="CHEBI:15379"/>
        <dbReference type="ChEBI" id="CHEBI:18135"/>
        <dbReference type="ChEBI" id="CHEBI:32379"/>
        <dbReference type="EC" id="1.13.11.1"/>
    </reaction>
</comment>
<evidence type="ECO:0000313" key="15">
    <source>
        <dbReference type="Proteomes" id="UP000321726"/>
    </source>
</evidence>
<feature type="domain" description="Intradiol ring-cleavage dioxygenases" evidence="11">
    <location>
        <begin position="143"/>
        <end position="171"/>
    </location>
</feature>
<accession>A0A1M7E3C2</accession>
<comment type="similarity">
    <text evidence="4">Belongs to the intradiol ring-cleavage dioxygenase family.</text>
</comment>
<evidence type="ECO:0000256" key="6">
    <source>
        <dbReference type="ARBA" id="ARBA00022723"/>
    </source>
</evidence>
<dbReference type="PROSITE" id="PS00083">
    <property type="entry name" value="INTRADIOL_DIOXYGENAS"/>
    <property type="match status" value="1"/>
</dbReference>
<dbReference type="InterPro" id="IPR050770">
    <property type="entry name" value="Intradiol_RC_Dioxygenase"/>
</dbReference>
<dbReference type="STRING" id="44933.SAMN05660971_01599"/>
<evidence type="ECO:0000256" key="10">
    <source>
        <dbReference type="ARBA" id="ARBA00023004"/>
    </source>
</evidence>
<reference evidence="12 15" key="2">
    <citation type="submission" date="2019-07" db="EMBL/GenBank/DDBJ databases">
        <title>Whole genome shotgun sequence of Halomonas cupida NBRC 102219.</title>
        <authorList>
            <person name="Hosoyama A."/>
            <person name="Uohara A."/>
            <person name="Ohji S."/>
            <person name="Ichikawa N."/>
        </authorList>
    </citation>
    <scope>NUCLEOTIDE SEQUENCE [LARGE SCALE GENOMIC DNA]</scope>
    <source>
        <strain evidence="12 15">NBRC 102219</strain>
    </source>
</reference>
<sequence length="325" mass="36330">MNSMTQHHNPRIFDTAEVQDFLNTVSGFDKSAGSERGKQILHRLLSDIYRLIDDFDVSPEEFWQSVALLNALGKDSQFGLLAPGLGFDHYLDMRMDAADEARGLNGGTPRTIEGPLYVAGAPESQGEARMDDGTDTDAEVMWLTGQVRDTEGKPVAGARVEIWHADSKGNYSFFDPSQSEYNLRRTILTDDEGRYRVRSIIPSGYGCPPDSPTQQVLDLLGRHGQRPAHIHFFISAQGHRHLTTQINLAGDPYTYDDFAFATRDELVVEATRIEDDEAARQRGLEARFTELGAPFTEVVFDVELAATTESELQQRHKRPRALEDA</sequence>
<evidence type="ECO:0000256" key="1">
    <source>
        <dbReference type="ARBA" id="ARBA00001312"/>
    </source>
</evidence>
<evidence type="ECO:0000313" key="12">
    <source>
        <dbReference type="EMBL" id="GEN22862.1"/>
    </source>
</evidence>
<dbReference type="Pfam" id="PF00775">
    <property type="entry name" value="Dioxygenase_C"/>
    <property type="match status" value="1"/>
</dbReference>
<evidence type="ECO:0000256" key="5">
    <source>
        <dbReference type="ARBA" id="ARBA00013118"/>
    </source>
</evidence>
<proteinExistence type="inferred from homology"/>
<dbReference type="AlphaFoldDB" id="A0A1M7E3C2"/>
<evidence type="ECO:0000256" key="2">
    <source>
        <dbReference type="ARBA" id="ARBA00001965"/>
    </source>
</evidence>
<dbReference type="InterPro" id="IPR015889">
    <property type="entry name" value="Intradiol_dOase_core"/>
</dbReference>
<dbReference type="GO" id="GO:0008199">
    <property type="term" value="F:ferric iron binding"/>
    <property type="evidence" value="ECO:0007669"/>
    <property type="project" value="InterPro"/>
</dbReference>
<dbReference type="GO" id="GO:0042952">
    <property type="term" value="P:beta-ketoadipate pathway"/>
    <property type="evidence" value="ECO:0007669"/>
    <property type="project" value="UniProtKB-UniPathway"/>
</dbReference>
<keyword evidence="15" id="KW-1185">Reference proteome</keyword>
<dbReference type="InterPro" id="IPR000627">
    <property type="entry name" value="Intradiol_dOase_C"/>
</dbReference>
<evidence type="ECO:0000256" key="7">
    <source>
        <dbReference type="ARBA" id="ARBA00022797"/>
    </source>
</evidence>
<comment type="pathway">
    <text evidence="3">Aromatic compound metabolism; beta-ketoadipate pathway; 5-oxo-4,5-dihydro-2-furylacetate from catechol: step 1/3.</text>
</comment>
<dbReference type="EMBL" id="FRCA01000003">
    <property type="protein sequence ID" value="SHL86203.1"/>
    <property type="molecule type" value="Genomic_DNA"/>
</dbReference>
<name>A0A1M7E3C2_9GAMM</name>
<dbReference type="Proteomes" id="UP000184123">
    <property type="component" value="Unassembled WGS sequence"/>
</dbReference>
<dbReference type="EC" id="1.13.11.1" evidence="5"/>
<evidence type="ECO:0000313" key="13">
    <source>
        <dbReference type="EMBL" id="SHL86203.1"/>
    </source>
</evidence>
<protein>
    <recommendedName>
        <fullName evidence="5">catechol 1,2-dioxygenase</fullName>
        <ecNumber evidence="5">1.13.11.1</ecNumber>
    </recommendedName>
</protein>
<dbReference type="InterPro" id="IPR007535">
    <property type="entry name" value="Catechol_dOase_N"/>
</dbReference>
<gene>
    <name evidence="12" type="primary">catA</name>
    <name evidence="12" type="ORF">HCU01_08110</name>
    <name evidence="13" type="ORF">SAMN05660971_01599</name>
</gene>
<dbReference type="PANTHER" id="PTHR33711:SF7">
    <property type="entry name" value="INTRADIOL RING-CLEAVAGE DIOXYGENASES DOMAIN-CONTAINING PROTEIN-RELATED"/>
    <property type="match status" value="1"/>
</dbReference>
<dbReference type="Pfam" id="PF04444">
    <property type="entry name" value="Dioxygenase_N"/>
    <property type="match status" value="1"/>
</dbReference>